<keyword evidence="7 9" id="KW-0472">Membrane</keyword>
<feature type="transmembrane region" description="Helical" evidence="9">
    <location>
        <begin position="440"/>
        <end position="459"/>
    </location>
</feature>
<dbReference type="Pfam" id="PF00664">
    <property type="entry name" value="ABC_membrane"/>
    <property type="match status" value="1"/>
</dbReference>
<accession>A0ABD3NAD7</accession>
<evidence type="ECO:0000256" key="5">
    <source>
        <dbReference type="ARBA" id="ARBA00022840"/>
    </source>
</evidence>
<dbReference type="Pfam" id="PF00005">
    <property type="entry name" value="ABC_tran"/>
    <property type="match status" value="1"/>
</dbReference>
<gene>
    <name evidence="12" type="ORF">ACHAWO_004204</name>
</gene>
<feature type="transmembrane region" description="Helical" evidence="9">
    <location>
        <begin position="524"/>
        <end position="550"/>
    </location>
</feature>
<comment type="caution">
    <text evidence="12">The sequence shown here is derived from an EMBL/GenBank/DDBJ whole genome shotgun (WGS) entry which is preliminary data.</text>
</comment>
<dbReference type="AlphaFoldDB" id="A0ABD3NAD7"/>
<keyword evidence="4" id="KW-0547">Nucleotide-binding</keyword>
<feature type="transmembrane region" description="Helical" evidence="9">
    <location>
        <begin position="174"/>
        <end position="194"/>
    </location>
</feature>
<feature type="transmembrane region" description="Helical" evidence="9">
    <location>
        <begin position="30"/>
        <end position="52"/>
    </location>
</feature>
<keyword evidence="13" id="KW-1185">Reference proteome</keyword>
<sequence length="807" mass="87771">MMSPLSQHDTPNVNGEEFIKRFSQPRRGRFVSTIISIALGVLCFVMGIGFLVSPMMVRDLLYPCLSDMEKDEEYITMVEQDMIRLAGGCILSIAVCSALLLMTLLPCYINGTKGSEGYLGATFALRLVLFIHATLGLAFVGVGMFNLENAEGNHSYDGHKHHHSRCSSLPDQTILWVGVAVVCSASIGLMVTFCPESSTSDYGNEISCCCCINHSRIGPAPQHNGEVTEPLLSNEDSGLFDSVTEAGLESQQNGDHTLDNADASSDTVNAAGGSTQPEEATSSRLRGTTRLLKLAGSESMYLWLGIVVLLIRLPFSLSIPNFVSAVIGDLINADYDGAKRNVLLIFLLGSVDSVLDFWCIFLFGYAKENIVKSVRLDTFRSILRQEKAFFDKTNSGDLISRLTADCGEMAGDLTWFFRFSVEACVRIVGISVYMIYRSPFLGLVTVGIVPIVGVINKLYGDWLSKNAISVQNSLADATSTAHESIACINTVITSASEEYEGAKYAHNINALYALNIRQLIAQGVYFMVVSTFLINTCVQAALLLVGSMFVEEGTLTPEILLAFMLYQGQLQEYTLNLFQSYSSLIKSSGAGDRVFYLLDREPSEPATGNKEVQLVGKMEVSATDHTTHDDITLSNVSFSYPTRPESLALNSCSIQIQSGSLVALVGHSGCGKSTIVSLLERMYDPCQGRIMFGSTNLKDMNLKAHRKKIGLVTQDPVLFSGSIKDNIAYGVEPSPSMADIISAAQIANAHSFIQTFPEKYETQVGERGTSLSGGQKQRIAIARALVRKPDLLLLDEATSGKANLFLH</sequence>
<dbReference type="Proteomes" id="UP001530400">
    <property type="component" value="Unassembled WGS sequence"/>
</dbReference>
<evidence type="ECO:0000259" key="10">
    <source>
        <dbReference type="PROSITE" id="PS50893"/>
    </source>
</evidence>
<dbReference type="EMBL" id="JALLPJ020001250">
    <property type="protein sequence ID" value="KAL3773045.1"/>
    <property type="molecule type" value="Genomic_DNA"/>
</dbReference>
<dbReference type="SUPFAM" id="SSF90123">
    <property type="entry name" value="ABC transporter transmembrane region"/>
    <property type="match status" value="1"/>
</dbReference>
<dbReference type="GO" id="GO:0005524">
    <property type="term" value="F:ATP binding"/>
    <property type="evidence" value="ECO:0007669"/>
    <property type="project" value="UniProtKB-KW"/>
</dbReference>
<evidence type="ECO:0000313" key="13">
    <source>
        <dbReference type="Proteomes" id="UP001530400"/>
    </source>
</evidence>
<feature type="transmembrane region" description="Helical" evidence="9">
    <location>
        <begin position="300"/>
        <end position="323"/>
    </location>
</feature>
<protein>
    <submittedName>
        <fullName evidence="12">Uncharacterized protein</fullName>
    </submittedName>
</protein>
<evidence type="ECO:0000256" key="1">
    <source>
        <dbReference type="ARBA" id="ARBA00004141"/>
    </source>
</evidence>
<evidence type="ECO:0000256" key="6">
    <source>
        <dbReference type="ARBA" id="ARBA00022989"/>
    </source>
</evidence>
<keyword evidence="6 9" id="KW-1133">Transmembrane helix</keyword>
<dbReference type="Gene3D" id="3.40.50.300">
    <property type="entry name" value="P-loop containing nucleotide triphosphate hydrolases"/>
    <property type="match status" value="1"/>
</dbReference>
<dbReference type="PANTHER" id="PTHR43394">
    <property type="entry name" value="ATP-DEPENDENT PERMEASE MDL1, MITOCHONDRIAL"/>
    <property type="match status" value="1"/>
</dbReference>
<feature type="compositionally biased region" description="Polar residues" evidence="8">
    <location>
        <begin position="262"/>
        <end position="283"/>
    </location>
</feature>
<dbReference type="InterPro" id="IPR039421">
    <property type="entry name" value="Type_1_exporter"/>
</dbReference>
<dbReference type="InterPro" id="IPR036640">
    <property type="entry name" value="ABC1_TM_sf"/>
</dbReference>
<dbReference type="InterPro" id="IPR003439">
    <property type="entry name" value="ABC_transporter-like_ATP-bd"/>
</dbReference>
<dbReference type="PROSITE" id="PS00211">
    <property type="entry name" value="ABC_TRANSPORTER_1"/>
    <property type="match status" value="1"/>
</dbReference>
<organism evidence="12 13">
    <name type="scientific">Cyclotella atomus</name>
    <dbReference type="NCBI Taxonomy" id="382360"/>
    <lineage>
        <taxon>Eukaryota</taxon>
        <taxon>Sar</taxon>
        <taxon>Stramenopiles</taxon>
        <taxon>Ochrophyta</taxon>
        <taxon>Bacillariophyta</taxon>
        <taxon>Coscinodiscophyceae</taxon>
        <taxon>Thalassiosirophycidae</taxon>
        <taxon>Stephanodiscales</taxon>
        <taxon>Stephanodiscaceae</taxon>
        <taxon>Cyclotella</taxon>
    </lineage>
</organism>
<dbReference type="PROSITE" id="PS50893">
    <property type="entry name" value="ABC_TRANSPORTER_2"/>
    <property type="match status" value="1"/>
</dbReference>
<evidence type="ECO:0000259" key="11">
    <source>
        <dbReference type="PROSITE" id="PS50929"/>
    </source>
</evidence>
<dbReference type="InterPro" id="IPR017871">
    <property type="entry name" value="ABC_transporter-like_CS"/>
</dbReference>
<proteinExistence type="predicted"/>
<dbReference type="CDD" id="cd18572">
    <property type="entry name" value="ABC_6TM_TAP"/>
    <property type="match status" value="1"/>
</dbReference>
<dbReference type="InterPro" id="IPR027417">
    <property type="entry name" value="P-loop_NTPase"/>
</dbReference>
<evidence type="ECO:0000256" key="2">
    <source>
        <dbReference type="ARBA" id="ARBA00022448"/>
    </source>
</evidence>
<dbReference type="SUPFAM" id="SSF52540">
    <property type="entry name" value="P-loop containing nucleoside triphosphate hydrolases"/>
    <property type="match status" value="1"/>
</dbReference>
<feature type="domain" description="ABC transporter" evidence="10">
    <location>
        <begin position="631"/>
        <end position="806"/>
    </location>
</feature>
<keyword evidence="5" id="KW-0067">ATP-binding</keyword>
<dbReference type="InterPro" id="IPR011527">
    <property type="entry name" value="ABC1_TM_dom"/>
</dbReference>
<dbReference type="PANTHER" id="PTHR43394:SF1">
    <property type="entry name" value="ATP-BINDING CASSETTE SUB-FAMILY B MEMBER 10, MITOCHONDRIAL"/>
    <property type="match status" value="1"/>
</dbReference>
<keyword evidence="2" id="KW-0813">Transport</keyword>
<feature type="region of interest" description="Disordered" evidence="8">
    <location>
        <begin position="250"/>
        <end position="283"/>
    </location>
</feature>
<feature type="domain" description="ABC transmembrane type-1" evidence="11">
    <location>
        <begin position="303"/>
        <end position="586"/>
    </location>
</feature>
<evidence type="ECO:0000256" key="3">
    <source>
        <dbReference type="ARBA" id="ARBA00022692"/>
    </source>
</evidence>
<evidence type="ECO:0000256" key="7">
    <source>
        <dbReference type="ARBA" id="ARBA00023136"/>
    </source>
</evidence>
<feature type="transmembrane region" description="Helical" evidence="9">
    <location>
        <begin position="343"/>
        <end position="366"/>
    </location>
</feature>
<keyword evidence="3 9" id="KW-0812">Transmembrane</keyword>
<feature type="transmembrane region" description="Helical" evidence="9">
    <location>
        <begin position="123"/>
        <end position="145"/>
    </location>
</feature>
<feature type="transmembrane region" description="Helical" evidence="9">
    <location>
        <begin position="85"/>
        <end position="111"/>
    </location>
</feature>
<reference evidence="12 13" key="1">
    <citation type="submission" date="2024-10" db="EMBL/GenBank/DDBJ databases">
        <title>Updated reference genomes for cyclostephanoid diatoms.</title>
        <authorList>
            <person name="Roberts W.R."/>
            <person name="Alverson A.J."/>
        </authorList>
    </citation>
    <scope>NUCLEOTIDE SEQUENCE [LARGE SCALE GENOMIC DNA]</scope>
    <source>
        <strain evidence="12 13">AJA010-31</strain>
    </source>
</reference>
<evidence type="ECO:0000313" key="12">
    <source>
        <dbReference type="EMBL" id="KAL3773045.1"/>
    </source>
</evidence>
<dbReference type="FunFam" id="1.20.1560.10:FF:000215">
    <property type="entry name" value="ABC transporter B family member 4"/>
    <property type="match status" value="1"/>
</dbReference>
<evidence type="ECO:0000256" key="8">
    <source>
        <dbReference type="SAM" id="MobiDB-lite"/>
    </source>
</evidence>
<comment type="subcellular location">
    <subcellularLocation>
        <location evidence="1">Membrane</location>
        <topology evidence="1">Multi-pass membrane protein</topology>
    </subcellularLocation>
</comment>
<name>A0ABD3NAD7_9STRA</name>
<dbReference type="Gene3D" id="1.20.1560.10">
    <property type="entry name" value="ABC transporter type 1, transmembrane domain"/>
    <property type="match status" value="2"/>
</dbReference>
<evidence type="ECO:0000256" key="9">
    <source>
        <dbReference type="SAM" id="Phobius"/>
    </source>
</evidence>
<dbReference type="PROSITE" id="PS50929">
    <property type="entry name" value="ABC_TM1F"/>
    <property type="match status" value="1"/>
</dbReference>
<dbReference type="GO" id="GO:0016020">
    <property type="term" value="C:membrane"/>
    <property type="evidence" value="ECO:0007669"/>
    <property type="project" value="UniProtKB-SubCell"/>
</dbReference>
<evidence type="ECO:0000256" key="4">
    <source>
        <dbReference type="ARBA" id="ARBA00022741"/>
    </source>
</evidence>